<reference evidence="2 3" key="1">
    <citation type="submission" date="2017-10" db="EMBL/GenBank/DDBJ databases">
        <title>A large-scale comparative metagenomic study reveals the eutrophication-driven functional interactions in six Microcystis-epibionts communities.</title>
        <authorList>
            <person name="Li Q."/>
            <person name="Lin F."/>
        </authorList>
    </citation>
    <scope>NUCLEOTIDE SEQUENCE [LARGE SCALE GENOMIC DNA]</scope>
    <source>
        <strain evidence="2">TF09</strain>
    </source>
</reference>
<accession>A0A3E0L7C9</accession>
<evidence type="ECO:0000313" key="3">
    <source>
        <dbReference type="Proteomes" id="UP000256873"/>
    </source>
</evidence>
<evidence type="ECO:0000313" key="2">
    <source>
        <dbReference type="EMBL" id="REJ43419.1"/>
    </source>
</evidence>
<dbReference type="Pfam" id="PF18480">
    <property type="entry name" value="DUF5615"/>
    <property type="match status" value="1"/>
</dbReference>
<name>A0A3E0L7C9_9CHRO</name>
<dbReference type="AlphaFoldDB" id="A0A3E0L7C9"/>
<dbReference type="InterPro" id="IPR041049">
    <property type="entry name" value="DUF5615"/>
</dbReference>
<evidence type="ECO:0000259" key="1">
    <source>
        <dbReference type="Pfam" id="PF18480"/>
    </source>
</evidence>
<dbReference type="EMBL" id="QQWC01000002">
    <property type="protein sequence ID" value="REJ43419.1"/>
    <property type="molecule type" value="Genomic_DNA"/>
</dbReference>
<gene>
    <name evidence="2" type="ORF">DWQ54_11410</name>
</gene>
<comment type="caution">
    <text evidence="2">The sequence shown here is derived from an EMBL/GenBank/DDBJ whole genome shotgun (WGS) entry which is preliminary data.</text>
</comment>
<dbReference type="Proteomes" id="UP000256873">
    <property type="component" value="Unassembled WGS sequence"/>
</dbReference>
<organism evidence="2 3">
    <name type="scientific">Microcystis flos-aquae TF09</name>
    <dbReference type="NCBI Taxonomy" id="2060473"/>
    <lineage>
        <taxon>Bacteria</taxon>
        <taxon>Bacillati</taxon>
        <taxon>Cyanobacteriota</taxon>
        <taxon>Cyanophyceae</taxon>
        <taxon>Oscillatoriophycideae</taxon>
        <taxon>Chroococcales</taxon>
        <taxon>Microcystaceae</taxon>
        <taxon>Microcystis</taxon>
    </lineage>
</organism>
<sequence length="122" mass="14088">MSRISLYMDEDSTLRSLAFILKSRGVDVITALEANRLGYSDEEQLIWATSQGCSLYSSNVRDFYYLHTLFLQQKRNHAGIILVQQQRYSMGEIMRGILQLIATKSAEEMIDQVEFLSAWITR</sequence>
<proteinExistence type="predicted"/>
<feature type="domain" description="DUF5615" evidence="1">
    <location>
        <begin position="6"/>
        <end position="108"/>
    </location>
</feature>
<protein>
    <recommendedName>
        <fullName evidence="1">DUF5615 domain-containing protein</fullName>
    </recommendedName>
</protein>